<dbReference type="EMBL" id="JBITDC010000002">
    <property type="protein sequence ID" value="MFI5674279.1"/>
    <property type="molecule type" value="Genomic_DNA"/>
</dbReference>
<name>A0ABW7XW23_STRCE</name>
<sequence>MPRPARAAAVVVTAAALLTGMLPAVAGASPSGSATSRQQYDAIPNGQTYYDTNGDPIDAHGGGFLKRGDTYYWVGEDKSLGNARFNGLNLYKSKDLENWQKVRQILTVDSEDTRGNKILTHAKVERPKLLYNEKTKKYVLWGHWEMAADYSASEVLVATSSTIDGPYTITSKGHFRPGAGNTEAEAMGDRVGQPTEDFDTSAKDAANKKHAYKPVQADYPAKILQYKAPDARTPEKLSYVGDDDYGTSQAGNSWTYQLNDIAHDTTVKAKAVRMTGFDTSAYDRYAKDYNVSTSGYIVRYPTATASDTMTARYTIGDPGTSHDQLVAPVVSPTLKESSDPSVVLVNSQDVAFVTGATADAISYFTTDGSDPAAPDNTQRRRYTDGTRISLAGSPGKRTVVKAVTEKDGTTSEVTSVTYQVAEDPADVPVFTPVINRVPGTYGTFDYKELRIYSPSYGAETYYTMDGQDPAPARKGDNIGYGSRDFTVHQDEKTGEAYLVTAQDHIYMRVWKLNDSFTDVVPDKEYDMYVGEHREAPALVRNGGKNGRYVYLMTSYQSGWYPNQAQYGRTEDLDAGFGEPRDAYGYRNGQKAWSSLQVVGDNTTYGSQPTKILNIGTDSRPSYVYIGDRWRPDLLLKSTYVAMPLTISDSGNGGKGLMRLQPTPRLDLDAKNGKVKQPDWKLLSLNKPVTASPKVRAAVGAPTESQSDWETTPEQEKTGIYRHYDATEANDGKDADVSVYDDTEQYYKSAALPFSWQVDLGGRHKLAWIGLSFKTVGGSDNVHRYTVSASTDGKRWTELVDNTQNNRVGHQSHELTGSYRYVKLDVYKSFDLAHGKDADWSRGLYEVSVYGK</sequence>
<keyword evidence="2" id="KW-0732">Signal</keyword>
<feature type="compositionally biased region" description="Polar residues" evidence="1">
    <location>
        <begin position="702"/>
        <end position="711"/>
    </location>
</feature>
<evidence type="ECO:0000256" key="1">
    <source>
        <dbReference type="SAM" id="MobiDB-lite"/>
    </source>
</evidence>
<dbReference type="Gene3D" id="2.115.10.20">
    <property type="entry name" value="Glycosyl hydrolase domain, family 43"/>
    <property type="match status" value="2"/>
</dbReference>
<dbReference type="SUPFAM" id="SSF75005">
    <property type="entry name" value="Arabinanase/levansucrase/invertase"/>
    <property type="match status" value="2"/>
</dbReference>
<comment type="caution">
    <text evidence="3">The sequence shown here is derived from an EMBL/GenBank/DDBJ whole genome shotgun (WGS) entry which is preliminary data.</text>
</comment>
<proteinExistence type="predicted"/>
<feature type="signal peptide" evidence="2">
    <location>
        <begin position="1"/>
        <end position="26"/>
    </location>
</feature>
<dbReference type="Pfam" id="PF22633">
    <property type="entry name" value="F5_F8_type_C_2"/>
    <property type="match status" value="1"/>
</dbReference>
<evidence type="ECO:0000313" key="3">
    <source>
        <dbReference type="EMBL" id="MFI5674279.1"/>
    </source>
</evidence>
<organism evidence="3 4">
    <name type="scientific">Streptomyces cellulosae</name>
    <dbReference type="NCBI Taxonomy" id="1968"/>
    <lineage>
        <taxon>Bacteria</taxon>
        <taxon>Bacillati</taxon>
        <taxon>Actinomycetota</taxon>
        <taxon>Actinomycetes</taxon>
        <taxon>Kitasatosporales</taxon>
        <taxon>Streptomycetaceae</taxon>
        <taxon>Streptomyces</taxon>
    </lineage>
</organism>
<protein>
    <submittedName>
        <fullName evidence="3">Discoidin domain-containing protein</fullName>
    </submittedName>
</protein>
<dbReference type="InterPro" id="IPR008979">
    <property type="entry name" value="Galactose-bd-like_sf"/>
</dbReference>
<feature type="region of interest" description="Disordered" evidence="1">
    <location>
        <begin position="693"/>
        <end position="716"/>
    </location>
</feature>
<evidence type="ECO:0000313" key="4">
    <source>
        <dbReference type="Proteomes" id="UP001612415"/>
    </source>
</evidence>
<dbReference type="InterPro" id="IPR023296">
    <property type="entry name" value="Glyco_hydro_beta-prop_sf"/>
</dbReference>
<reference evidence="3 4" key="1">
    <citation type="submission" date="2024-10" db="EMBL/GenBank/DDBJ databases">
        <title>The Natural Products Discovery Center: Release of the First 8490 Sequenced Strains for Exploring Actinobacteria Biosynthetic Diversity.</title>
        <authorList>
            <person name="Kalkreuter E."/>
            <person name="Kautsar S.A."/>
            <person name="Yang D."/>
            <person name="Bader C.D."/>
            <person name="Teijaro C.N."/>
            <person name="Fluegel L."/>
            <person name="Davis C.M."/>
            <person name="Simpson J.R."/>
            <person name="Lauterbach L."/>
            <person name="Steele A.D."/>
            <person name="Gui C."/>
            <person name="Meng S."/>
            <person name="Li G."/>
            <person name="Viehrig K."/>
            <person name="Ye F."/>
            <person name="Su P."/>
            <person name="Kiefer A.F."/>
            <person name="Nichols A."/>
            <person name="Cepeda A.J."/>
            <person name="Yan W."/>
            <person name="Fan B."/>
            <person name="Jiang Y."/>
            <person name="Adhikari A."/>
            <person name="Zheng C.-J."/>
            <person name="Schuster L."/>
            <person name="Cowan T.M."/>
            <person name="Smanski M.J."/>
            <person name="Chevrette M.G."/>
            <person name="De Carvalho L.P.S."/>
            <person name="Shen B."/>
        </authorList>
    </citation>
    <scope>NUCLEOTIDE SEQUENCE [LARGE SCALE GENOMIC DNA]</scope>
    <source>
        <strain evidence="3 4">NPDC051599</strain>
    </source>
</reference>
<evidence type="ECO:0000256" key="2">
    <source>
        <dbReference type="SAM" id="SignalP"/>
    </source>
</evidence>
<feature type="chain" id="PRO_5045144941" evidence="2">
    <location>
        <begin position="27"/>
        <end position="851"/>
    </location>
</feature>
<keyword evidence="4" id="KW-1185">Reference proteome</keyword>
<dbReference type="PANTHER" id="PTHR22925">
    <property type="entry name" value="GLYCOSYL HYDROLASE 43 FAMILY MEMBER"/>
    <property type="match status" value="1"/>
</dbReference>
<dbReference type="RefSeq" id="WP_398655218.1">
    <property type="nucleotide sequence ID" value="NZ_JBITDC010000002.1"/>
</dbReference>
<dbReference type="SUPFAM" id="SSF49785">
    <property type="entry name" value="Galactose-binding domain-like"/>
    <property type="match status" value="1"/>
</dbReference>
<dbReference type="Proteomes" id="UP001612415">
    <property type="component" value="Unassembled WGS sequence"/>
</dbReference>
<accession>A0ABW7XW23</accession>
<gene>
    <name evidence="3" type="ORF">ACIA8P_06370</name>
</gene>
<dbReference type="PANTHER" id="PTHR22925:SF3">
    <property type="entry name" value="GLYCOSYL HYDROLASE FAMILY PROTEIN 43"/>
    <property type="match status" value="1"/>
</dbReference>
<dbReference type="Gene3D" id="2.60.120.260">
    <property type="entry name" value="Galactose-binding domain-like"/>
    <property type="match status" value="1"/>
</dbReference>